<proteinExistence type="predicted"/>
<evidence type="ECO:0000256" key="4">
    <source>
        <dbReference type="ARBA" id="ARBA00023136"/>
    </source>
</evidence>
<feature type="transmembrane region" description="Helical" evidence="5">
    <location>
        <begin position="211"/>
        <end position="235"/>
    </location>
</feature>
<evidence type="ECO:0000256" key="2">
    <source>
        <dbReference type="ARBA" id="ARBA00022692"/>
    </source>
</evidence>
<feature type="domain" description="Sodium/calcium exchanger membrane region" evidence="6">
    <location>
        <begin position="13"/>
        <end position="150"/>
    </location>
</feature>
<protein>
    <submittedName>
        <fullName evidence="7">Ca2+/Na+ antiporter</fullName>
    </submittedName>
</protein>
<feature type="transmembrane region" description="Helical" evidence="5">
    <location>
        <begin position="120"/>
        <end position="151"/>
    </location>
</feature>
<dbReference type="InterPro" id="IPR004481">
    <property type="entry name" value="K/Na/Ca-exchanger"/>
</dbReference>
<evidence type="ECO:0000256" key="5">
    <source>
        <dbReference type="SAM" id="Phobius"/>
    </source>
</evidence>
<dbReference type="Proteomes" id="UP000236340">
    <property type="component" value="Unassembled WGS sequence"/>
</dbReference>
<feature type="transmembrane region" description="Helical" evidence="5">
    <location>
        <begin position="247"/>
        <end position="267"/>
    </location>
</feature>
<dbReference type="EMBL" id="PPFX01000008">
    <property type="protein sequence ID" value="PNU20832.1"/>
    <property type="molecule type" value="Genomic_DNA"/>
</dbReference>
<keyword evidence="4 5" id="KW-0472">Membrane</keyword>
<name>A0A2K2HBZ9_9BACT</name>
<organism evidence="7 8">
    <name type="scientific">Geothermobacter hydrogeniphilus</name>
    <dbReference type="NCBI Taxonomy" id="1969733"/>
    <lineage>
        <taxon>Bacteria</taxon>
        <taxon>Pseudomonadati</taxon>
        <taxon>Thermodesulfobacteriota</taxon>
        <taxon>Desulfuromonadia</taxon>
        <taxon>Desulfuromonadales</taxon>
        <taxon>Geothermobacteraceae</taxon>
        <taxon>Geothermobacter</taxon>
    </lineage>
</organism>
<gene>
    <name evidence="7" type="ORF">C2E25_05460</name>
</gene>
<feature type="transmembrane region" description="Helical" evidence="5">
    <location>
        <begin position="42"/>
        <end position="67"/>
    </location>
</feature>
<dbReference type="InterPro" id="IPR004837">
    <property type="entry name" value="NaCa_Exmemb"/>
</dbReference>
<reference evidence="7 8" key="1">
    <citation type="journal article" date="2018" name="Genome Announc.">
        <title>Genome Sequence of Geothermobacter sp. HR-1 Iron Reducer from the Loihi Seamount.</title>
        <authorList>
            <person name="Smith H."/>
            <person name="Abuyen K."/>
            <person name="Tremblay J."/>
            <person name="Savalia P."/>
            <person name="Perez-Rodriguez I."/>
            <person name="Emerson D."/>
            <person name="Tully B."/>
            <person name="Amend J."/>
        </authorList>
    </citation>
    <scope>NUCLEOTIDE SEQUENCE [LARGE SCALE GENOMIC DNA]</scope>
    <source>
        <strain evidence="7 8">HR-1</strain>
    </source>
</reference>
<evidence type="ECO:0000259" key="6">
    <source>
        <dbReference type="Pfam" id="PF01699"/>
    </source>
</evidence>
<dbReference type="GO" id="GO:0005262">
    <property type="term" value="F:calcium channel activity"/>
    <property type="evidence" value="ECO:0007669"/>
    <property type="project" value="TreeGrafter"/>
</dbReference>
<dbReference type="GO" id="GO:0008273">
    <property type="term" value="F:calcium, potassium:sodium antiporter activity"/>
    <property type="evidence" value="ECO:0007669"/>
    <property type="project" value="TreeGrafter"/>
</dbReference>
<keyword evidence="2 5" id="KW-0812">Transmembrane</keyword>
<feature type="transmembrane region" description="Helical" evidence="5">
    <location>
        <begin position="178"/>
        <end position="199"/>
    </location>
</feature>
<dbReference type="NCBIfam" id="TIGR00367">
    <property type="entry name" value="calcium/sodium antiporter"/>
    <property type="match status" value="1"/>
</dbReference>
<evidence type="ECO:0000256" key="3">
    <source>
        <dbReference type="ARBA" id="ARBA00022989"/>
    </source>
</evidence>
<accession>A0A2K2HBZ9</accession>
<feature type="transmembrane region" description="Helical" evidence="5">
    <location>
        <begin position="273"/>
        <end position="293"/>
    </location>
</feature>
<evidence type="ECO:0000313" key="8">
    <source>
        <dbReference type="Proteomes" id="UP000236340"/>
    </source>
</evidence>
<dbReference type="Gene3D" id="1.20.1420.30">
    <property type="entry name" value="NCX, central ion-binding region"/>
    <property type="match status" value="1"/>
</dbReference>
<comment type="caution">
    <text evidence="7">The sequence shown here is derived from an EMBL/GenBank/DDBJ whole genome shotgun (WGS) entry which is preliminary data.</text>
</comment>
<evidence type="ECO:0000256" key="1">
    <source>
        <dbReference type="ARBA" id="ARBA00004141"/>
    </source>
</evidence>
<dbReference type="PANTHER" id="PTHR10846:SF8">
    <property type="entry name" value="INNER MEMBRANE PROTEIN YRBG"/>
    <property type="match status" value="1"/>
</dbReference>
<dbReference type="GO" id="GO:0006874">
    <property type="term" value="P:intracellular calcium ion homeostasis"/>
    <property type="evidence" value="ECO:0007669"/>
    <property type="project" value="TreeGrafter"/>
</dbReference>
<feature type="domain" description="Sodium/calcium exchanger membrane region" evidence="6">
    <location>
        <begin position="178"/>
        <end position="318"/>
    </location>
</feature>
<dbReference type="Pfam" id="PF01699">
    <property type="entry name" value="Na_Ca_ex"/>
    <property type="match status" value="2"/>
</dbReference>
<evidence type="ECO:0000313" key="7">
    <source>
        <dbReference type="EMBL" id="PNU20832.1"/>
    </source>
</evidence>
<sequence>MTKDRFFMLLASLLFLAGLLLLYFGADFLVNGSSRLALSYGIRPLIIGMTVVAFATSMPEMLVSLVAAMRGSADLAVGNIVGSNVANIGLILGAAALLCPMTVAPSVLKRELPFMIGSSLLLYAFCFDGLISAGNGLVLLVLLFCFLGYCLRSARSGQVDRVDTDRVREERAHRGRDLLLIVAGIIGLGIGAEMMVRSAMTIARHLGISELVIGISVVALGTSLPELAASLMSAWKGEMELSIGNVIGSNIFNILFVLGLCPLFSPLAVQPALLWVELPVMIAFSCGLLLICLRRRLNRLHGLLLLVCYALFIGMVFWR</sequence>
<dbReference type="InterPro" id="IPR044880">
    <property type="entry name" value="NCX_ion-bd_dom_sf"/>
</dbReference>
<comment type="subcellular location">
    <subcellularLocation>
        <location evidence="1">Membrane</location>
        <topology evidence="1">Multi-pass membrane protein</topology>
    </subcellularLocation>
</comment>
<dbReference type="PANTHER" id="PTHR10846">
    <property type="entry name" value="SODIUM/POTASSIUM/CALCIUM EXCHANGER"/>
    <property type="match status" value="1"/>
</dbReference>
<dbReference type="AlphaFoldDB" id="A0A2K2HBZ9"/>
<dbReference type="GO" id="GO:0005886">
    <property type="term" value="C:plasma membrane"/>
    <property type="evidence" value="ECO:0007669"/>
    <property type="project" value="TreeGrafter"/>
</dbReference>
<keyword evidence="3 5" id="KW-1133">Transmembrane helix</keyword>
<feature type="transmembrane region" description="Helical" evidence="5">
    <location>
        <begin position="300"/>
        <end position="318"/>
    </location>
</feature>